<comment type="caution">
    <text evidence="3">The sequence shown here is derived from an EMBL/GenBank/DDBJ whole genome shotgun (WGS) entry which is preliminary data.</text>
</comment>
<dbReference type="EMBL" id="FXUL01000024">
    <property type="protein sequence ID" value="SMP76283.1"/>
    <property type="molecule type" value="Genomic_DNA"/>
</dbReference>
<evidence type="ECO:0000256" key="1">
    <source>
        <dbReference type="ARBA" id="ARBA00005254"/>
    </source>
</evidence>
<evidence type="ECO:0000256" key="2">
    <source>
        <dbReference type="ARBA" id="ARBA00023239"/>
    </source>
</evidence>
<dbReference type="SUPFAM" id="SSF52096">
    <property type="entry name" value="ClpP/crotonase"/>
    <property type="match status" value="1"/>
</dbReference>
<evidence type="ECO:0000313" key="3">
    <source>
        <dbReference type="EMBL" id="SMP76283.1"/>
    </source>
</evidence>
<dbReference type="CDD" id="cd06558">
    <property type="entry name" value="crotonase-like"/>
    <property type="match status" value="1"/>
</dbReference>
<dbReference type="Proteomes" id="UP001158049">
    <property type="component" value="Unassembled WGS sequence"/>
</dbReference>
<dbReference type="InterPro" id="IPR014748">
    <property type="entry name" value="Enoyl-CoA_hydra_C"/>
</dbReference>
<sequence length="256" mass="27240">MSINLRYEGQIAVLQIDRPQALNALSFALLEKIGEAIAEVGNSAARALVVVGSGDKAFCAGADITELQDRSLLEQKRGAELGQAVMASLDRLPIPSIAVIHGYAFGGGLELALACTFRLATPRAKMGLPEIKLGLIPGYGGTQRLPRLVGEARALDIILSGRTVDAAEAERIGLVNRIVDGADPAAIGRDYARQFTGYSLCASLFAREAVQRALAVPLADGLRIESDLSTLAYQTADAREGMQAFVEKRPPIFKDH</sequence>
<proteinExistence type="inferred from homology"/>
<protein>
    <submittedName>
        <fullName evidence="3">Short chain enoyl-CoA hydratase</fullName>
    </submittedName>
</protein>
<organism evidence="3 4">
    <name type="scientific">Noviherbaspirillum suwonense</name>
    <dbReference type="NCBI Taxonomy" id="1224511"/>
    <lineage>
        <taxon>Bacteria</taxon>
        <taxon>Pseudomonadati</taxon>
        <taxon>Pseudomonadota</taxon>
        <taxon>Betaproteobacteria</taxon>
        <taxon>Burkholderiales</taxon>
        <taxon>Oxalobacteraceae</taxon>
        <taxon>Noviherbaspirillum</taxon>
    </lineage>
</organism>
<dbReference type="Pfam" id="PF00378">
    <property type="entry name" value="ECH_1"/>
    <property type="match status" value="1"/>
</dbReference>
<gene>
    <name evidence="3" type="ORF">SAMN06295970_12415</name>
</gene>
<evidence type="ECO:0000313" key="4">
    <source>
        <dbReference type="Proteomes" id="UP001158049"/>
    </source>
</evidence>
<dbReference type="InterPro" id="IPR001753">
    <property type="entry name" value="Enoyl-CoA_hydra/iso"/>
</dbReference>
<dbReference type="RefSeq" id="WP_283444731.1">
    <property type="nucleotide sequence ID" value="NZ_FXUL01000024.1"/>
</dbReference>
<dbReference type="Gene3D" id="3.90.226.10">
    <property type="entry name" value="2-enoyl-CoA Hydratase, Chain A, domain 1"/>
    <property type="match status" value="1"/>
</dbReference>
<comment type="similarity">
    <text evidence="1">Belongs to the enoyl-CoA hydratase/isomerase family.</text>
</comment>
<dbReference type="PANTHER" id="PTHR11941">
    <property type="entry name" value="ENOYL-COA HYDRATASE-RELATED"/>
    <property type="match status" value="1"/>
</dbReference>
<keyword evidence="2" id="KW-0456">Lyase</keyword>
<name>A0ABY1QNG0_9BURK</name>
<reference evidence="3 4" key="1">
    <citation type="submission" date="2017-05" db="EMBL/GenBank/DDBJ databases">
        <authorList>
            <person name="Varghese N."/>
            <person name="Submissions S."/>
        </authorList>
    </citation>
    <scope>NUCLEOTIDE SEQUENCE [LARGE SCALE GENOMIC DNA]</scope>
    <source>
        <strain evidence="3 4">DSM 26001</strain>
    </source>
</reference>
<dbReference type="Gene3D" id="1.10.12.10">
    <property type="entry name" value="Lyase 2-enoyl-coa Hydratase, Chain A, domain 2"/>
    <property type="match status" value="1"/>
</dbReference>
<keyword evidence="4" id="KW-1185">Reference proteome</keyword>
<accession>A0ABY1QNG0</accession>
<dbReference type="PANTHER" id="PTHR11941:SF54">
    <property type="entry name" value="ENOYL-COA HYDRATASE, MITOCHONDRIAL"/>
    <property type="match status" value="1"/>
</dbReference>
<dbReference type="InterPro" id="IPR029045">
    <property type="entry name" value="ClpP/crotonase-like_dom_sf"/>
</dbReference>